<accession>A0A212KZF1</accession>
<dbReference type="Gene3D" id="2.60.40.2230">
    <property type="entry name" value="Uncharacterised protein YcnI-like PF07987, DUF1775"/>
    <property type="match status" value="1"/>
</dbReference>
<dbReference type="Pfam" id="PF07987">
    <property type="entry name" value="DUF1775"/>
    <property type="match status" value="1"/>
</dbReference>
<dbReference type="EMBL" id="FMJD01000001">
    <property type="protein sequence ID" value="SCM70681.1"/>
    <property type="molecule type" value="Genomic_DNA"/>
</dbReference>
<evidence type="ECO:0000256" key="1">
    <source>
        <dbReference type="SAM" id="SignalP"/>
    </source>
</evidence>
<dbReference type="AlphaFoldDB" id="A0A212KZF1"/>
<sequence length="176" mass="18573">MTKTKLAALGAAALLVAASVPALAHVTLEAPQAAAGSTYKAVLRVPHGCAGAATLKVRVQIPEGFIGVKPMPKAGWTLDIVKGKYEHGYDLHGGKVTEGVKELSWTGNLPDDYYEEFVFRGTLTEAFTMGATVYFPVVQECEGGKAERWIEVPADGKSADDYESPAPGVEIVAPAK</sequence>
<dbReference type="CDD" id="cd08545">
    <property type="entry name" value="YcnI_like"/>
    <property type="match status" value="1"/>
</dbReference>
<name>A0A212KZF1_9HYPH</name>
<dbReference type="InterPro" id="IPR038507">
    <property type="entry name" value="YcnI-like_sf"/>
</dbReference>
<keyword evidence="1" id="KW-0732">Signal</keyword>
<feature type="signal peptide" evidence="1">
    <location>
        <begin position="1"/>
        <end position="24"/>
    </location>
</feature>
<organism evidence="3">
    <name type="scientific">uncultured Pleomorphomonas sp</name>
    <dbReference type="NCBI Taxonomy" id="442121"/>
    <lineage>
        <taxon>Bacteria</taxon>
        <taxon>Pseudomonadati</taxon>
        <taxon>Pseudomonadota</taxon>
        <taxon>Alphaproteobacteria</taxon>
        <taxon>Hyphomicrobiales</taxon>
        <taxon>Pleomorphomonadaceae</taxon>
        <taxon>Pleomorphomonas</taxon>
        <taxon>environmental samples</taxon>
    </lineage>
</organism>
<feature type="chain" id="PRO_5012465436" evidence="1">
    <location>
        <begin position="25"/>
        <end position="176"/>
    </location>
</feature>
<protein>
    <submittedName>
        <fullName evidence="3">Nuclear export factor GLE1</fullName>
    </submittedName>
</protein>
<reference evidence="3" key="1">
    <citation type="submission" date="2016-08" db="EMBL/GenBank/DDBJ databases">
        <authorList>
            <person name="Seilhamer J.J."/>
        </authorList>
    </citation>
    <scope>NUCLEOTIDE SEQUENCE</scope>
    <source>
        <strain evidence="3">86</strain>
    </source>
</reference>
<gene>
    <name evidence="3" type="ORF">KL86PLE_10249</name>
</gene>
<dbReference type="InterPro" id="IPR012533">
    <property type="entry name" value="YcnI-copper_dom"/>
</dbReference>
<evidence type="ECO:0000259" key="2">
    <source>
        <dbReference type="Pfam" id="PF07987"/>
    </source>
</evidence>
<proteinExistence type="predicted"/>
<feature type="domain" description="YncI copper-binding" evidence="2">
    <location>
        <begin position="25"/>
        <end position="171"/>
    </location>
</feature>
<dbReference type="RefSeq" id="WP_288195635.1">
    <property type="nucleotide sequence ID" value="NZ_LT608334.1"/>
</dbReference>
<evidence type="ECO:0000313" key="3">
    <source>
        <dbReference type="EMBL" id="SCM70681.1"/>
    </source>
</evidence>